<evidence type="ECO:0008006" key="4">
    <source>
        <dbReference type="Google" id="ProtNLM"/>
    </source>
</evidence>
<dbReference type="Proteomes" id="UP001177023">
    <property type="component" value="Unassembled WGS sequence"/>
</dbReference>
<dbReference type="InterPro" id="IPR036249">
    <property type="entry name" value="Thioredoxin-like_sf"/>
</dbReference>
<sequence length="152" mass="17590">MIKTALALLVLVQLAEAIRYTKWPVQPMYNVKRDIRKGEATLVLVYSCMCPRSQRTIPRFEKAATELKKMYGIKTKSLEYYSTGFEFMKVVPYINRFPVLMLYRADGSKVRYSGIDPPMAAPEDFVRFTLDNEYAPYESEANDQSMSSNSIW</sequence>
<evidence type="ECO:0000313" key="2">
    <source>
        <dbReference type="EMBL" id="CAJ0579477.1"/>
    </source>
</evidence>
<name>A0AA36D458_9BILA</name>
<protein>
    <recommendedName>
        <fullName evidence="4">Thioredoxin domain-containing protein</fullName>
    </recommendedName>
</protein>
<dbReference type="SUPFAM" id="SSF52833">
    <property type="entry name" value="Thioredoxin-like"/>
    <property type="match status" value="1"/>
</dbReference>
<dbReference type="Gene3D" id="3.40.30.10">
    <property type="entry name" value="Glutaredoxin"/>
    <property type="match status" value="1"/>
</dbReference>
<reference evidence="2" key="1">
    <citation type="submission" date="2023-06" db="EMBL/GenBank/DDBJ databases">
        <authorList>
            <person name="Delattre M."/>
        </authorList>
    </citation>
    <scope>NUCLEOTIDE SEQUENCE</scope>
    <source>
        <strain evidence="2">AF72</strain>
    </source>
</reference>
<accession>A0AA36D458</accession>
<organism evidence="2 3">
    <name type="scientific">Mesorhabditis spiculigera</name>
    <dbReference type="NCBI Taxonomy" id="96644"/>
    <lineage>
        <taxon>Eukaryota</taxon>
        <taxon>Metazoa</taxon>
        <taxon>Ecdysozoa</taxon>
        <taxon>Nematoda</taxon>
        <taxon>Chromadorea</taxon>
        <taxon>Rhabditida</taxon>
        <taxon>Rhabditina</taxon>
        <taxon>Rhabditomorpha</taxon>
        <taxon>Rhabditoidea</taxon>
        <taxon>Rhabditidae</taxon>
        <taxon>Mesorhabditinae</taxon>
        <taxon>Mesorhabditis</taxon>
    </lineage>
</organism>
<evidence type="ECO:0000256" key="1">
    <source>
        <dbReference type="SAM" id="SignalP"/>
    </source>
</evidence>
<dbReference type="AlphaFoldDB" id="A0AA36D458"/>
<feature type="non-terminal residue" evidence="2">
    <location>
        <position position="1"/>
    </location>
</feature>
<keyword evidence="3" id="KW-1185">Reference proteome</keyword>
<feature type="signal peptide" evidence="1">
    <location>
        <begin position="1"/>
        <end position="17"/>
    </location>
</feature>
<gene>
    <name evidence="2" type="ORF">MSPICULIGERA_LOCUS17693</name>
</gene>
<feature type="chain" id="PRO_5041364119" description="Thioredoxin domain-containing protein" evidence="1">
    <location>
        <begin position="18"/>
        <end position="152"/>
    </location>
</feature>
<evidence type="ECO:0000313" key="3">
    <source>
        <dbReference type="Proteomes" id="UP001177023"/>
    </source>
</evidence>
<dbReference type="EMBL" id="CATQJA010002657">
    <property type="protein sequence ID" value="CAJ0579477.1"/>
    <property type="molecule type" value="Genomic_DNA"/>
</dbReference>
<keyword evidence="1" id="KW-0732">Signal</keyword>
<proteinExistence type="predicted"/>
<comment type="caution">
    <text evidence="2">The sequence shown here is derived from an EMBL/GenBank/DDBJ whole genome shotgun (WGS) entry which is preliminary data.</text>
</comment>